<dbReference type="InterPro" id="IPR050596">
    <property type="entry name" value="AspAT/PAT-like"/>
</dbReference>
<feature type="domain" description="Aminotransferase class I/classII large" evidence="7">
    <location>
        <begin position="30"/>
        <end position="385"/>
    </location>
</feature>
<dbReference type="EMBL" id="OKQR01000001">
    <property type="protein sequence ID" value="SPD91525.1"/>
    <property type="molecule type" value="Genomic_DNA"/>
</dbReference>
<dbReference type="Pfam" id="PF00155">
    <property type="entry name" value="Aminotran_1_2"/>
    <property type="match status" value="1"/>
</dbReference>
<name>A0A2N9K8N5_9LACO</name>
<sequence>MLAKRVDSLEASPTLAMGKKAKDMIADGIDVVNLSQGEPDFNTPDNIGRAARIAIKDHLTDSYTATNGLVELKNAVVAAAKRDYNVSLLTDQVVITTGAKLALYALMQILVDPGDLVITSAPFWVSYSEQVKLAGGSFKAIVSSDPQFKLTIDDLSKLEEKPKVVILNTPNNPSGAVYSKNELESIISWTKTNDVYLILDEIYGKLVYGDTVFHSGLSLESLVNSKMIIINGVSKAYAMTGWRIGWAIADVSMTHAMTKILGHLTSNPTVVAQYAAIEALNGQQKSVETMRKSFESRLNFLYRDLSEIDNISIPFKPSGSFYIFFKIDSKFMKKNNFKNTNEISMALLSEEKLAIPSGEGFGMPGYLRLSYAKSEAELIEAVKRLKHFFS</sequence>
<dbReference type="RefSeq" id="WP_105299619.1">
    <property type="nucleotide sequence ID" value="NZ_OKQR01000001.1"/>
</dbReference>
<accession>A0A2N9K8N5</accession>
<dbReference type="InterPro" id="IPR004839">
    <property type="entry name" value="Aminotransferase_I/II_large"/>
</dbReference>
<evidence type="ECO:0000256" key="1">
    <source>
        <dbReference type="ARBA" id="ARBA00001933"/>
    </source>
</evidence>
<keyword evidence="11" id="KW-1185">Reference proteome</keyword>
<dbReference type="FunFam" id="3.40.640.10:FF:000033">
    <property type="entry name" value="Aspartate aminotransferase"/>
    <property type="match status" value="1"/>
</dbReference>
<dbReference type="EC" id="2.6.1.-" evidence="6"/>
<evidence type="ECO:0000313" key="10">
    <source>
        <dbReference type="Proteomes" id="UP000237923"/>
    </source>
</evidence>
<dbReference type="PRINTS" id="PR00753">
    <property type="entry name" value="ACCSYNTHASE"/>
</dbReference>
<dbReference type="Gene3D" id="3.90.1150.10">
    <property type="entry name" value="Aspartate Aminotransferase, domain 1"/>
    <property type="match status" value="1"/>
</dbReference>
<dbReference type="PANTHER" id="PTHR46383">
    <property type="entry name" value="ASPARTATE AMINOTRANSFERASE"/>
    <property type="match status" value="1"/>
</dbReference>
<keyword evidence="5" id="KW-0663">Pyridoxal phosphate</keyword>
<evidence type="ECO:0000259" key="7">
    <source>
        <dbReference type="Pfam" id="PF00155"/>
    </source>
</evidence>
<evidence type="ECO:0000256" key="4">
    <source>
        <dbReference type="ARBA" id="ARBA00022679"/>
    </source>
</evidence>
<comment type="cofactor">
    <cofactor evidence="1 6">
        <name>pyridoxal 5'-phosphate</name>
        <dbReference type="ChEBI" id="CHEBI:597326"/>
    </cofactor>
</comment>
<gene>
    <name evidence="8" type="ORF">LES8486_00505</name>
    <name evidence="9" type="ORF">LES9216_00652</name>
</gene>
<protein>
    <recommendedName>
        <fullName evidence="6">Aminotransferase</fullName>
        <ecNumber evidence="6">2.6.1.-</ecNumber>
    </recommendedName>
</protein>
<dbReference type="PROSITE" id="PS00105">
    <property type="entry name" value="AA_TRANSFER_CLASS_1"/>
    <property type="match status" value="1"/>
</dbReference>
<evidence type="ECO:0000256" key="2">
    <source>
        <dbReference type="ARBA" id="ARBA00007441"/>
    </source>
</evidence>
<dbReference type="InterPro" id="IPR004838">
    <property type="entry name" value="NHTrfase_class1_PyrdxlP-BS"/>
</dbReference>
<evidence type="ECO:0000313" key="11">
    <source>
        <dbReference type="Proteomes" id="UP000239237"/>
    </source>
</evidence>
<dbReference type="GO" id="GO:0006520">
    <property type="term" value="P:amino acid metabolic process"/>
    <property type="evidence" value="ECO:0007669"/>
    <property type="project" value="InterPro"/>
</dbReference>
<evidence type="ECO:0000256" key="3">
    <source>
        <dbReference type="ARBA" id="ARBA00022576"/>
    </source>
</evidence>
<organism evidence="9 10">
    <name type="scientific">Leuconostoc suionicum</name>
    <dbReference type="NCBI Taxonomy" id="1511761"/>
    <lineage>
        <taxon>Bacteria</taxon>
        <taxon>Bacillati</taxon>
        <taxon>Bacillota</taxon>
        <taxon>Bacilli</taxon>
        <taxon>Lactobacillales</taxon>
        <taxon>Lactobacillaceae</taxon>
        <taxon>Leuconostoc</taxon>
    </lineage>
</organism>
<keyword evidence="3 6" id="KW-0032">Aminotransferase</keyword>
<reference evidence="8 11" key="1">
    <citation type="submission" date="2018-02" db="EMBL/GenBank/DDBJ databases">
        <authorList>
            <person name="Rodrigo-Torres L."/>
            <person name="Arahal R. D."/>
            <person name="Lucena T."/>
        </authorList>
    </citation>
    <scope>NUCLEOTIDE SEQUENCE [LARGE SCALE GENOMIC DNA]</scope>
    <source>
        <strain evidence="8 11">CECT 8486</strain>
    </source>
</reference>
<dbReference type="Proteomes" id="UP000237923">
    <property type="component" value="Unassembled WGS sequence"/>
</dbReference>
<reference evidence="9 10" key="2">
    <citation type="submission" date="2018-02" db="EMBL/GenBank/DDBJ databases">
        <authorList>
            <person name="Cohen D.B."/>
            <person name="Kent A.D."/>
        </authorList>
    </citation>
    <scope>NUCLEOTIDE SEQUENCE [LARGE SCALE GENOMIC DNA]</scope>
    <source>
        <strain evidence="9 10">CECT 9216</strain>
    </source>
</reference>
<dbReference type="AlphaFoldDB" id="A0A2N9K8N5"/>
<evidence type="ECO:0000256" key="5">
    <source>
        <dbReference type="ARBA" id="ARBA00022898"/>
    </source>
</evidence>
<dbReference type="EMBL" id="OKQU01000001">
    <property type="protein sequence ID" value="SPE06750.1"/>
    <property type="molecule type" value="Genomic_DNA"/>
</dbReference>
<dbReference type="CDD" id="cd00609">
    <property type="entry name" value="AAT_like"/>
    <property type="match status" value="1"/>
</dbReference>
<proteinExistence type="inferred from homology"/>
<dbReference type="InterPro" id="IPR015421">
    <property type="entry name" value="PyrdxlP-dep_Trfase_major"/>
</dbReference>
<dbReference type="Gene3D" id="3.40.640.10">
    <property type="entry name" value="Type I PLP-dependent aspartate aminotransferase-like (Major domain)"/>
    <property type="match status" value="1"/>
</dbReference>
<keyword evidence="4 6" id="KW-0808">Transferase</keyword>
<dbReference type="GO" id="GO:0030170">
    <property type="term" value="F:pyridoxal phosphate binding"/>
    <property type="evidence" value="ECO:0007669"/>
    <property type="project" value="InterPro"/>
</dbReference>
<dbReference type="InterPro" id="IPR015422">
    <property type="entry name" value="PyrdxlP-dep_Trfase_small"/>
</dbReference>
<dbReference type="SUPFAM" id="SSF53383">
    <property type="entry name" value="PLP-dependent transferases"/>
    <property type="match status" value="1"/>
</dbReference>
<evidence type="ECO:0000313" key="9">
    <source>
        <dbReference type="EMBL" id="SPE06750.1"/>
    </source>
</evidence>
<evidence type="ECO:0000313" key="8">
    <source>
        <dbReference type="EMBL" id="SPD91525.1"/>
    </source>
</evidence>
<evidence type="ECO:0000256" key="6">
    <source>
        <dbReference type="RuleBase" id="RU000481"/>
    </source>
</evidence>
<dbReference type="GO" id="GO:0008483">
    <property type="term" value="F:transaminase activity"/>
    <property type="evidence" value="ECO:0007669"/>
    <property type="project" value="UniProtKB-KW"/>
</dbReference>
<dbReference type="Proteomes" id="UP000239237">
    <property type="component" value="Unassembled WGS sequence"/>
</dbReference>
<comment type="similarity">
    <text evidence="2 6">Belongs to the class-I pyridoxal-phosphate-dependent aminotransferase family.</text>
</comment>
<dbReference type="InterPro" id="IPR015424">
    <property type="entry name" value="PyrdxlP-dep_Trfase"/>
</dbReference>
<dbReference type="PANTHER" id="PTHR46383:SF1">
    <property type="entry name" value="ASPARTATE AMINOTRANSFERASE"/>
    <property type="match status" value="1"/>
</dbReference>